<accession>A0A4Y2FXW0</accession>
<reference evidence="1 2" key="1">
    <citation type="journal article" date="2019" name="Sci. Rep.">
        <title>Orb-weaving spider Araneus ventricosus genome elucidates the spidroin gene catalogue.</title>
        <authorList>
            <person name="Kono N."/>
            <person name="Nakamura H."/>
            <person name="Ohtoshi R."/>
            <person name="Moran D.A.P."/>
            <person name="Shinohara A."/>
            <person name="Yoshida Y."/>
            <person name="Fujiwara M."/>
            <person name="Mori M."/>
            <person name="Tomita M."/>
            <person name="Arakawa K."/>
        </authorList>
    </citation>
    <scope>NUCLEOTIDE SEQUENCE [LARGE SCALE GENOMIC DNA]</scope>
</reference>
<proteinExistence type="predicted"/>
<evidence type="ECO:0000313" key="2">
    <source>
        <dbReference type="Proteomes" id="UP000499080"/>
    </source>
</evidence>
<dbReference type="AlphaFoldDB" id="A0A4Y2FXW0"/>
<dbReference type="Proteomes" id="UP000499080">
    <property type="component" value="Unassembled WGS sequence"/>
</dbReference>
<dbReference type="EMBL" id="BGPR01001094">
    <property type="protein sequence ID" value="GBM45265.1"/>
    <property type="molecule type" value="Genomic_DNA"/>
</dbReference>
<evidence type="ECO:0008006" key="3">
    <source>
        <dbReference type="Google" id="ProtNLM"/>
    </source>
</evidence>
<gene>
    <name evidence="1" type="ORF">AVEN_101220_1</name>
</gene>
<name>A0A4Y2FXW0_ARAVE</name>
<comment type="caution">
    <text evidence="1">The sequence shown here is derived from an EMBL/GenBank/DDBJ whole genome shotgun (WGS) entry which is preliminary data.</text>
</comment>
<protein>
    <recommendedName>
        <fullName evidence="3">Histone-lysine N-methyltransferase SETMAR</fullName>
    </recommendedName>
</protein>
<evidence type="ECO:0000313" key="1">
    <source>
        <dbReference type="EMBL" id="GBM45265.1"/>
    </source>
</evidence>
<keyword evidence="2" id="KW-1185">Reference proteome</keyword>
<organism evidence="1 2">
    <name type="scientific">Araneus ventricosus</name>
    <name type="common">Orbweaver spider</name>
    <name type="synonym">Epeira ventricosa</name>
    <dbReference type="NCBI Taxonomy" id="182803"/>
    <lineage>
        <taxon>Eukaryota</taxon>
        <taxon>Metazoa</taxon>
        <taxon>Ecdysozoa</taxon>
        <taxon>Arthropoda</taxon>
        <taxon>Chelicerata</taxon>
        <taxon>Arachnida</taxon>
        <taxon>Araneae</taxon>
        <taxon>Araneomorphae</taxon>
        <taxon>Entelegynae</taxon>
        <taxon>Araneoidea</taxon>
        <taxon>Araneidae</taxon>
        <taxon>Araneus</taxon>
    </lineage>
</organism>
<sequence length="89" mass="10369">MLSDGVILLHENTSTTRKTQELLKVRSHPSYSPDLASNLGSKHLSGTRFSWNSYRELDQWAGRDFYQAGLNKLMRSDKRLNRFGYYVEK</sequence>